<gene>
    <name evidence="1" type="ORF">GGR17_000078</name>
</gene>
<proteinExistence type="predicted"/>
<evidence type="ECO:0000313" key="1">
    <source>
        <dbReference type="EMBL" id="MBB4020287.1"/>
    </source>
</evidence>
<protein>
    <submittedName>
        <fullName evidence="1">Uncharacterized protein</fullName>
    </submittedName>
</protein>
<comment type="caution">
    <text evidence="1">The sequence shown here is derived from an EMBL/GenBank/DDBJ whole genome shotgun (WGS) entry which is preliminary data.</text>
</comment>
<accession>A0A840CDH5</accession>
<sequence>MHGIIRPDPVSLSTAARNLLCDCGGLQSGDPLVICYEDPRHGWYDAAVASAVALEAQLMGMTVQFCEVLPPDMEQPAEVAAKLSRASNIIYFARLGDQGRFSGDGGPRQIMVYARNASDLASDFGCAPHRAMTMLKTAVDDVLFTARTIRITCPNGTLVEGHAPRIASNANGAIADVTTRRFPLGVPAPVPAIHFSGRVVLTDSLTPTGNRAYVPAVLPLSGNVTAIVEKGRITGFEGDARDLAAIRGHYMSVAERFGVDPFVVHSWHAGLHPGCRFFGPQGQNRDYWSNTVFSNPRMLHFHTCGTEAPGEISWNLVDATVTVDDVPLWENGVLRARAFPRLADCLDAEPALDDLF</sequence>
<organism evidence="1 2">
    <name type="scientific">Actibacterium naphthalenivorans</name>
    <dbReference type="NCBI Taxonomy" id="1614693"/>
    <lineage>
        <taxon>Bacteria</taxon>
        <taxon>Pseudomonadati</taxon>
        <taxon>Pseudomonadota</taxon>
        <taxon>Alphaproteobacteria</taxon>
        <taxon>Rhodobacterales</taxon>
        <taxon>Roseobacteraceae</taxon>
        <taxon>Actibacterium</taxon>
    </lineage>
</organism>
<dbReference type="Proteomes" id="UP000585681">
    <property type="component" value="Unassembled WGS sequence"/>
</dbReference>
<dbReference type="AlphaFoldDB" id="A0A840CDH5"/>
<dbReference type="EMBL" id="JACIEQ010000001">
    <property type="protein sequence ID" value="MBB4020287.1"/>
    <property type="molecule type" value="Genomic_DNA"/>
</dbReference>
<reference evidence="1" key="1">
    <citation type="submission" date="2020-08" db="EMBL/GenBank/DDBJ databases">
        <title>Genomic Encyclopedia of Type Strains, Phase IV (KMG-IV): sequencing the most valuable type-strain genomes for metagenomic binning, comparative biology and taxonomic classification.</title>
        <authorList>
            <person name="Goeker M."/>
        </authorList>
    </citation>
    <scope>NUCLEOTIDE SEQUENCE [LARGE SCALE GENOMIC DNA]</scope>
    <source>
        <strain evidence="1">DSM 105040</strain>
    </source>
</reference>
<keyword evidence="2" id="KW-1185">Reference proteome</keyword>
<evidence type="ECO:0000313" key="2">
    <source>
        <dbReference type="Proteomes" id="UP000585681"/>
    </source>
</evidence>
<name>A0A840CDH5_9RHOB</name>
<dbReference type="RefSeq" id="WP_054538549.1">
    <property type="nucleotide sequence ID" value="NZ_JACIEQ010000001.1"/>
</dbReference>